<name>A0A835T8E8_9CHLO</name>
<feature type="chain" id="PRO_5032431448" evidence="2">
    <location>
        <begin position="42"/>
        <end position="478"/>
    </location>
</feature>
<evidence type="ECO:0000256" key="1">
    <source>
        <dbReference type="SAM" id="MobiDB-lite"/>
    </source>
</evidence>
<feature type="signal peptide" evidence="2">
    <location>
        <begin position="1"/>
        <end position="41"/>
    </location>
</feature>
<evidence type="ECO:0000313" key="3">
    <source>
        <dbReference type="EMBL" id="KAG2434325.1"/>
    </source>
</evidence>
<evidence type="ECO:0000256" key="2">
    <source>
        <dbReference type="SAM" id="SignalP"/>
    </source>
</evidence>
<gene>
    <name evidence="3" type="ORF">HYH02_012347</name>
</gene>
<keyword evidence="2" id="KW-0732">Signal</keyword>
<organism evidence="3 4">
    <name type="scientific">Chlamydomonas schloesseri</name>
    <dbReference type="NCBI Taxonomy" id="2026947"/>
    <lineage>
        <taxon>Eukaryota</taxon>
        <taxon>Viridiplantae</taxon>
        <taxon>Chlorophyta</taxon>
        <taxon>core chlorophytes</taxon>
        <taxon>Chlorophyceae</taxon>
        <taxon>CS clade</taxon>
        <taxon>Chlamydomonadales</taxon>
        <taxon>Chlamydomonadaceae</taxon>
        <taxon>Chlamydomonas</taxon>
    </lineage>
</organism>
<feature type="region of interest" description="Disordered" evidence="1">
    <location>
        <begin position="423"/>
        <end position="457"/>
    </location>
</feature>
<evidence type="ECO:0000313" key="4">
    <source>
        <dbReference type="Proteomes" id="UP000613740"/>
    </source>
</evidence>
<dbReference type="Proteomes" id="UP000613740">
    <property type="component" value="Unassembled WGS sequence"/>
</dbReference>
<protein>
    <submittedName>
        <fullName evidence="3">Uncharacterized protein</fullName>
    </submittedName>
</protein>
<keyword evidence="4" id="KW-1185">Reference proteome</keyword>
<proteinExistence type="predicted"/>
<sequence>MPPGARSCRSSSSRSSHKALPLLLQLAALLALLLQPGLLEAAGPAGAAVDAGLLAAEQAAAGISVFGGGGSGGGGGGGSRAGAGLGGAAGGLQRVLLASAGGAAGAEGGSGGEAAEALEAAMAAQLAAGDPEGRRRLMSLVRAGPLPGLTIPGFPGGGAAAAGAAAAAAGAAGAGYVITQQDPIAIALRQLSIVAIQAYGTQVSAAIGIAVGALDVRLVRYSDYLKREVDALGDSNTPGLVDQIQREIRVIVVLRAALKDVQARLGVYVKFLTTATSSWTAWVYGIQYRFQSANVNFLTSNDPFGVEYARVFFSLSDETKLIALLLKPFITEFNFGQEFFNNLAEILIDAYNAERDRLTITPAVALENPLGTGANLQPIIGRVQQLAQRLGGGGAADALLAAARQGRDNVIAALRPPLPGGRSNVAGLWRSGGRSSRGRGSMGQSATDDNSGPDGLLARMQGLAEGASNAGFFSARSG</sequence>
<comment type="caution">
    <text evidence="3">The sequence shown here is derived from an EMBL/GenBank/DDBJ whole genome shotgun (WGS) entry which is preliminary data.</text>
</comment>
<dbReference type="OrthoDB" id="543851at2759"/>
<dbReference type="AlphaFoldDB" id="A0A835T8E8"/>
<dbReference type="EMBL" id="JAEHOD010000058">
    <property type="protein sequence ID" value="KAG2434325.1"/>
    <property type="molecule type" value="Genomic_DNA"/>
</dbReference>
<accession>A0A835T8E8</accession>
<reference evidence="3" key="1">
    <citation type="journal article" date="2020" name="bioRxiv">
        <title>Comparative genomics of Chlamydomonas.</title>
        <authorList>
            <person name="Craig R.J."/>
            <person name="Hasan A.R."/>
            <person name="Ness R.W."/>
            <person name="Keightley P.D."/>
        </authorList>
    </citation>
    <scope>NUCLEOTIDE SEQUENCE</scope>
    <source>
        <strain evidence="3">CCAP 11/173</strain>
    </source>
</reference>